<keyword evidence="2" id="KW-0560">Oxidoreductase</keyword>
<dbReference type="InterPro" id="IPR020904">
    <property type="entry name" value="Sc_DH/Rdtase_CS"/>
</dbReference>
<proteinExistence type="inferred from homology"/>
<comment type="caution">
    <text evidence="3">The sequence shown here is derived from an EMBL/GenBank/DDBJ whole genome shotgun (WGS) entry which is preliminary data.</text>
</comment>
<reference evidence="3 4" key="1">
    <citation type="submission" date="2018-09" db="EMBL/GenBank/DDBJ databases">
        <title>Genomic Encyclopedia of Archaeal and Bacterial Type Strains, Phase II (KMG-II): from individual species to whole genera.</title>
        <authorList>
            <person name="Goeker M."/>
        </authorList>
    </citation>
    <scope>NUCLEOTIDE SEQUENCE [LARGE SCALE GENOMIC DNA]</scope>
    <source>
        <strain evidence="3 4">DSM 17008</strain>
    </source>
</reference>
<dbReference type="GO" id="GO:0016491">
    <property type="term" value="F:oxidoreductase activity"/>
    <property type="evidence" value="ECO:0007669"/>
    <property type="project" value="UniProtKB-KW"/>
</dbReference>
<dbReference type="CDD" id="cd05233">
    <property type="entry name" value="SDR_c"/>
    <property type="match status" value="1"/>
</dbReference>
<dbReference type="AlphaFoldDB" id="A0A419V656"/>
<evidence type="ECO:0000256" key="2">
    <source>
        <dbReference type="ARBA" id="ARBA00023002"/>
    </source>
</evidence>
<dbReference type="GO" id="GO:0032787">
    <property type="term" value="P:monocarboxylic acid metabolic process"/>
    <property type="evidence" value="ECO:0007669"/>
    <property type="project" value="UniProtKB-ARBA"/>
</dbReference>
<gene>
    <name evidence="3" type="ORF">ATL39_1020</name>
</gene>
<dbReference type="Proteomes" id="UP000285120">
    <property type="component" value="Unassembled WGS sequence"/>
</dbReference>
<dbReference type="RefSeq" id="WP_120192207.1">
    <property type="nucleotide sequence ID" value="NZ_RAPK01000007.1"/>
</dbReference>
<name>A0A419V656_9BACL</name>
<sequence length="244" mass="25787">MSSRKPFVLVTGASGAIGSAAAVKLAGEGHSLFLHCHSASEDHMDELAEACRSYGAEAYVVRADLSKENGAEILLQQVHSPVSGLVYAAGASLYGLLQDAEPEEIMNQFHSHLIQAVFTSQKLLPYMIQEKQGTMVFISSIWASSGTAMETVYSAAKGGMEAFVRSLAKEAAPSGVKVNAVAPGVIDTPMNGIFTGEEREDLVAQIPAGRMGRPDEVAEAVAFLFSNSSSYMNGHILQIDGGFS</sequence>
<dbReference type="Pfam" id="PF13561">
    <property type="entry name" value="adh_short_C2"/>
    <property type="match status" value="1"/>
</dbReference>
<dbReference type="InterPro" id="IPR050259">
    <property type="entry name" value="SDR"/>
</dbReference>
<evidence type="ECO:0000313" key="4">
    <source>
        <dbReference type="Proteomes" id="UP000285120"/>
    </source>
</evidence>
<dbReference type="PROSITE" id="PS00061">
    <property type="entry name" value="ADH_SHORT"/>
    <property type="match status" value="1"/>
</dbReference>
<dbReference type="SUPFAM" id="SSF51735">
    <property type="entry name" value="NAD(P)-binding Rossmann-fold domains"/>
    <property type="match status" value="1"/>
</dbReference>
<dbReference type="Gene3D" id="3.40.50.720">
    <property type="entry name" value="NAD(P)-binding Rossmann-like Domain"/>
    <property type="match status" value="1"/>
</dbReference>
<protein>
    <submittedName>
        <fullName evidence="3">3-oxoacyl-[acyl-carrier protein] reductase</fullName>
    </submittedName>
</protein>
<dbReference type="NCBIfam" id="NF047420">
    <property type="entry name" value="EF_P_mod_YmfI"/>
    <property type="match status" value="1"/>
</dbReference>
<organism evidence="3 4">
    <name type="scientific">Sinobaca qinghaiensis</name>
    <dbReference type="NCBI Taxonomy" id="342944"/>
    <lineage>
        <taxon>Bacteria</taxon>
        <taxon>Bacillati</taxon>
        <taxon>Bacillota</taxon>
        <taxon>Bacilli</taxon>
        <taxon>Bacillales</taxon>
        <taxon>Sporolactobacillaceae</taxon>
        <taxon>Sinobaca</taxon>
    </lineage>
</organism>
<comment type="similarity">
    <text evidence="1">Belongs to the short-chain dehydrogenases/reductases (SDR) family.</text>
</comment>
<dbReference type="InterPro" id="IPR002347">
    <property type="entry name" value="SDR_fam"/>
</dbReference>
<dbReference type="PANTHER" id="PTHR42879:SF2">
    <property type="entry name" value="3-OXOACYL-[ACYL-CARRIER-PROTEIN] REDUCTASE FABG"/>
    <property type="match status" value="1"/>
</dbReference>
<evidence type="ECO:0000313" key="3">
    <source>
        <dbReference type="EMBL" id="RKD75321.1"/>
    </source>
</evidence>
<dbReference type="EMBL" id="RAPK01000007">
    <property type="protein sequence ID" value="RKD75321.1"/>
    <property type="molecule type" value="Genomic_DNA"/>
</dbReference>
<dbReference type="FunFam" id="3.40.50.720:FF:000173">
    <property type="entry name" value="3-oxoacyl-[acyl-carrier protein] reductase"/>
    <property type="match status" value="1"/>
</dbReference>
<dbReference type="OrthoDB" id="9803333at2"/>
<keyword evidence="4" id="KW-1185">Reference proteome</keyword>
<accession>A0A419V656</accession>
<evidence type="ECO:0000256" key="1">
    <source>
        <dbReference type="ARBA" id="ARBA00006484"/>
    </source>
</evidence>
<dbReference type="PANTHER" id="PTHR42879">
    <property type="entry name" value="3-OXOACYL-(ACYL-CARRIER-PROTEIN) REDUCTASE"/>
    <property type="match status" value="1"/>
</dbReference>
<dbReference type="InterPro" id="IPR036291">
    <property type="entry name" value="NAD(P)-bd_dom_sf"/>
</dbReference>
<dbReference type="PRINTS" id="PR00081">
    <property type="entry name" value="GDHRDH"/>
</dbReference>